<feature type="binding site" evidence="5">
    <location>
        <position position="303"/>
    </location>
    <ligand>
        <name>Fe cation</name>
        <dbReference type="ChEBI" id="CHEBI:24875"/>
        <note>catalytic</note>
    </ligand>
</feature>
<evidence type="ECO:0000256" key="4">
    <source>
        <dbReference type="ARBA" id="ARBA00023004"/>
    </source>
</evidence>
<dbReference type="GO" id="GO:0010436">
    <property type="term" value="F:carotenoid dioxygenase activity"/>
    <property type="evidence" value="ECO:0007669"/>
    <property type="project" value="TreeGrafter"/>
</dbReference>
<evidence type="ECO:0000256" key="2">
    <source>
        <dbReference type="ARBA" id="ARBA00022723"/>
    </source>
</evidence>
<dbReference type="AlphaFoldDB" id="A0AAP0DQQ2"/>
<evidence type="ECO:0000313" key="8">
    <source>
        <dbReference type="Proteomes" id="UP001408789"/>
    </source>
</evidence>
<comment type="cofactor">
    <cofactor evidence="5">
        <name>Fe(2+)</name>
        <dbReference type="ChEBI" id="CHEBI:29033"/>
    </cofactor>
    <text evidence="5">Binds 1 Fe(2+) ion per subunit.</text>
</comment>
<evidence type="ECO:0000256" key="3">
    <source>
        <dbReference type="ARBA" id="ARBA00022964"/>
    </source>
</evidence>
<sequence length="518" mass="58666">MELAGDILGMELGRVHPVEEKLDETEKAIRDLLEADAREEAKERVVKRAQEAKDKALAQKLEADIEVYNDNNVILNMIAEAKNSDGQWCVSYNNKHVETDTLKMEKERNTPSFLPAIEGDSPAILSAYFLNFLRFGTANKLLSNTSVFEHAGKFYAAAENHLPHEIDIRTLNTLGKWDVNGSWNRPFTAHPKKAPGSGELVMMGVNAMKPFFEIGIVSDDGSKLVQKADLKFERCSLCHDIGVTIRYNVILDFPLTIDIKRLANGGSLIKYDKEGHARIGVMSRYGNADSVRWFLVEPCCVFHIINTYEDGNEVILWAFRARNSIIPGPDHGLNKFEWFSSRFKHERDTICDTDESFFSRAYEWRLNMKTGEVKERFLTGNLYSMDFPMINENFTGFKNKYGYAQMVDLDASSFSGMPKYGGLMKLYLEDTKQQGYVKMENHKFPKNTFCTGATFVAKPGGTEEDDGWLVTFVHDEQLNISRVIIVDAKKFTSEPVAIITLSSRVPYGFHGAFMPITL</sequence>
<dbReference type="GO" id="GO:0046872">
    <property type="term" value="F:metal ion binding"/>
    <property type="evidence" value="ECO:0007669"/>
    <property type="project" value="UniProtKB-KW"/>
</dbReference>
<evidence type="ECO:0000313" key="7">
    <source>
        <dbReference type="EMBL" id="KAK9079450.1"/>
    </source>
</evidence>
<feature type="binding site" evidence="5">
    <location>
        <position position="239"/>
    </location>
    <ligand>
        <name>Fe cation</name>
        <dbReference type="ChEBI" id="CHEBI:24875"/>
        <note>catalytic</note>
    </ligand>
</feature>
<keyword evidence="6" id="KW-0175">Coiled coil</keyword>
<feature type="binding site" evidence="5">
    <location>
        <position position="510"/>
    </location>
    <ligand>
        <name>Fe cation</name>
        <dbReference type="ChEBI" id="CHEBI:24875"/>
        <note>catalytic</note>
    </ligand>
</feature>
<dbReference type="EMBL" id="JBCNJP010000003">
    <property type="protein sequence ID" value="KAK9079450.1"/>
    <property type="molecule type" value="Genomic_DNA"/>
</dbReference>
<keyword evidence="8" id="KW-1185">Reference proteome</keyword>
<dbReference type="GO" id="GO:0009570">
    <property type="term" value="C:chloroplast stroma"/>
    <property type="evidence" value="ECO:0007669"/>
    <property type="project" value="TreeGrafter"/>
</dbReference>
<comment type="similarity">
    <text evidence="1">Belongs to the carotenoid oxygenase family.</text>
</comment>
<protein>
    <submittedName>
        <fullName evidence="7">Uncharacterized protein</fullName>
    </submittedName>
</protein>
<keyword evidence="2 5" id="KW-0479">Metal-binding</keyword>
<evidence type="ECO:0000256" key="1">
    <source>
        <dbReference type="ARBA" id="ARBA00006787"/>
    </source>
</evidence>
<keyword evidence="3" id="KW-0560">Oxidoreductase</keyword>
<dbReference type="PANTHER" id="PTHR10543:SF142">
    <property type="entry name" value="OS06G0162550 PROTEIN"/>
    <property type="match status" value="1"/>
</dbReference>
<dbReference type="GO" id="GO:0016121">
    <property type="term" value="P:carotene catabolic process"/>
    <property type="evidence" value="ECO:0007669"/>
    <property type="project" value="TreeGrafter"/>
</dbReference>
<accession>A0AAP0DQQ2</accession>
<dbReference type="PANTHER" id="PTHR10543">
    <property type="entry name" value="BETA-CAROTENE DIOXYGENASE"/>
    <property type="match status" value="1"/>
</dbReference>
<dbReference type="Pfam" id="PF03055">
    <property type="entry name" value="RPE65"/>
    <property type="match status" value="1"/>
</dbReference>
<proteinExistence type="inferred from homology"/>
<feature type="binding site" evidence="5">
    <location>
        <position position="190"/>
    </location>
    <ligand>
        <name>Fe cation</name>
        <dbReference type="ChEBI" id="CHEBI:24875"/>
        <note>catalytic</note>
    </ligand>
</feature>
<name>A0AAP0DQQ2_9ASTR</name>
<evidence type="ECO:0000256" key="6">
    <source>
        <dbReference type="SAM" id="Coils"/>
    </source>
</evidence>
<feature type="coiled-coil region" evidence="6">
    <location>
        <begin position="22"/>
        <end position="66"/>
    </location>
</feature>
<keyword evidence="3" id="KW-0223">Dioxygenase</keyword>
<gene>
    <name evidence="7" type="ORF">SSX86_001121</name>
</gene>
<keyword evidence="4 5" id="KW-0408">Iron</keyword>
<evidence type="ECO:0000256" key="5">
    <source>
        <dbReference type="PIRSR" id="PIRSR604294-1"/>
    </source>
</evidence>
<dbReference type="Proteomes" id="UP001408789">
    <property type="component" value="Unassembled WGS sequence"/>
</dbReference>
<dbReference type="InterPro" id="IPR004294">
    <property type="entry name" value="Carotenoid_Oase"/>
</dbReference>
<organism evidence="7 8">
    <name type="scientific">Deinandra increscens subsp. villosa</name>
    <dbReference type="NCBI Taxonomy" id="3103831"/>
    <lineage>
        <taxon>Eukaryota</taxon>
        <taxon>Viridiplantae</taxon>
        <taxon>Streptophyta</taxon>
        <taxon>Embryophyta</taxon>
        <taxon>Tracheophyta</taxon>
        <taxon>Spermatophyta</taxon>
        <taxon>Magnoliopsida</taxon>
        <taxon>eudicotyledons</taxon>
        <taxon>Gunneridae</taxon>
        <taxon>Pentapetalae</taxon>
        <taxon>asterids</taxon>
        <taxon>campanulids</taxon>
        <taxon>Asterales</taxon>
        <taxon>Asteraceae</taxon>
        <taxon>Asteroideae</taxon>
        <taxon>Heliantheae alliance</taxon>
        <taxon>Madieae</taxon>
        <taxon>Madiinae</taxon>
        <taxon>Deinandra</taxon>
    </lineage>
</organism>
<reference evidence="7 8" key="1">
    <citation type="submission" date="2024-04" db="EMBL/GenBank/DDBJ databases">
        <title>The reference genome of an endangered Asteraceae, Deinandra increscens subsp. villosa, native to the Central Coast of California.</title>
        <authorList>
            <person name="Guilliams M."/>
            <person name="Hasenstab-Lehman K."/>
            <person name="Meyer R."/>
            <person name="Mcevoy S."/>
        </authorList>
    </citation>
    <scope>NUCLEOTIDE SEQUENCE [LARGE SCALE GENOMIC DNA]</scope>
    <source>
        <tissue evidence="7">Leaf</tissue>
    </source>
</reference>
<comment type="caution">
    <text evidence="7">The sequence shown here is derived from an EMBL/GenBank/DDBJ whole genome shotgun (WGS) entry which is preliminary data.</text>
</comment>